<dbReference type="GO" id="GO:0005886">
    <property type="term" value="C:plasma membrane"/>
    <property type="evidence" value="ECO:0007669"/>
    <property type="project" value="UniProtKB-SubCell"/>
</dbReference>
<evidence type="ECO:0000256" key="6">
    <source>
        <dbReference type="SAM" id="Phobius"/>
    </source>
</evidence>
<feature type="transmembrane region" description="Helical" evidence="6">
    <location>
        <begin position="136"/>
        <end position="164"/>
    </location>
</feature>
<keyword evidence="2" id="KW-1003">Cell membrane</keyword>
<accession>A0A511MV72</accession>
<name>A0A511MV72_DEIC1</name>
<dbReference type="OrthoDB" id="9797028at2"/>
<dbReference type="InterPro" id="IPR017039">
    <property type="entry name" value="Virul_fac_BrkB"/>
</dbReference>
<feature type="transmembrane region" description="Helical" evidence="6">
    <location>
        <begin position="217"/>
        <end position="237"/>
    </location>
</feature>
<evidence type="ECO:0000256" key="4">
    <source>
        <dbReference type="ARBA" id="ARBA00022989"/>
    </source>
</evidence>
<feature type="transmembrane region" description="Helical" evidence="6">
    <location>
        <begin position="317"/>
        <end position="347"/>
    </location>
</feature>
<evidence type="ECO:0000256" key="1">
    <source>
        <dbReference type="ARBA" id="ARBA00004651"/>
    </source>
</evidence>
<keyword evidence="4 6" id="KW-1133">Transmembrane helix</keyword>
<sequence length="360" mass="39012">MKDTQPTGFKKVLPVFRDAFQAFKSDDVPTMAAALAYRTIFTIGPLLLLAVGIAGLFLSRTDIENSIQQQVASRFGTDALPGLMDFMNGTQSTGVGATVFGSLLLVWTASSLFVQIRDMINKIWEVEPEKTGLVKMIIGRLVAALLTIVLGVVIVAFLGLNVYLSVQADELFGGAVLLSMLLKLVSFLISIGIFTGLFMLLYRFLPSVHLDWEDVKFGAFMTAVLFVIGQYLISLYLAHFSPAGSFGAAGTLVVFILWVYLSGQIFFFGAEVTWAYSHRYGTLAEKEKVLVTQADAAVQSEMHPETKVVQERPATSLIMQVISGVAGLIGGIVITALTFPVAAAIGLTRAVKNQIRKHST</sequence>
<reference evidence="7 8" key="1">
    <citation type="submission" date="2019-07" db="EMBL/GenBank/DDBJ databases">
        <title>Whole genome shotgun sequence of Deinococcus cellulosilyticus NBRC 106333.</title>
        <authorList>
            <person name="Hosoyama A."/>
            <person name="Uohara A."/>
            <person name="Ohji S."/>
            <person name="Ichikawa N."/>
        </authorList>
    </citation>
    <scope>NUCLEOTIDE SEQUENCE [LARGE SCALE GENOMIC DNA]</scope>
    <source>
        <strain evidence="7 8">NBRC 106333</strain>
    </source>
</reference>
<dbReference type="PANTHER" id="PTHR30213:SF1">
    <property type="entry name" value="INNER MEMBRANE PROTEIN YHJD"/>
    <property type="match status" value="1"/>
</dbReference>
<keyword evidence="8" id="KW-1185">Reference proteome</keyword>
<gene>
    <name evidence="7" type="ORF">DC3_01180</name>
</gene>
<proteinExistence type="predicted"/>
<dbReference type="NCBIfam" id="TIGR00765">
    <property type="entry name" value="yihY_not_rbn"/>
    <property type="match status" value="1"/>
</dbReference>
<dbReference type="PANTHER" id="PTHR30213">
    <property type="entry name" value="INNER MEMBRANE PROTEIN YHJD"/>
    <property type="match status" value="1"/>
</dbReference>
<feature type="transmembrane region" description="Helical" evidence="6">
    <location>
        <begin position="176"/>
        <end position="205"/>
    </location>
</feature>
<keyword evidence="5 6" id="KW-0472">Membrane</keyword>
<protein>
    <submittedName>
        <fullName evidence="7">Uncharacterized protein</fullName>
    </submittedName>
</protein>
<dbReference type="Proteomes" id="UP000321306">
    <property type="component" value="Unassembled WGS sequence"/>
</dbReference>
<dbReference type="RefSeq" id="WP_146881641.1">
    <property type="nucleotide sequence ID" value="NZ_BJXB01000001.1"/>
</dbReference>
<dbReference type="Pfam" id="PF03631">
    <property type="entry name" value="Virul_fac_BrkB"/>
    <property type="match status" value="1"/>
</dbReference>
<evidence type="ECO:0000313" key="8">
    <source>
        <dbReference type="Proteomes" id="UP000321306"/>
    </source>
</evidence>
<feature type="transmembrane region" description="Helical" evidence="6">
    <location>
        <begin position="94"/>
        <end position="116"/>
    </location>
</feature>
<dbReference type="EMBL" id="BJXB01000001">
    <property type="protein sequence ID" value="GEM44483.1"/>
    <property type="molecule type" value="Genomic_DNA"/>
</dbReference>
<feature type="transmembrane region" description="Helical" evidence="6">
    <location>
        <begin position="249"/>
        <end position="270"/>
    </location>
</feature>
<keyword evidence="3 6" id="KW-0812">Transmembrane</keyword>
<feature type="transmembrane region" description="Helical" evidence="6">
    <location>
        <begin position="35"/>
        <end position="58"/>
    </location>
</feature>
<evidence type="ECO:0000256" key="3">
    <source>
        <dbReference type="ARBA" id="ARBA00022692"/>
    </source>
</evidence>
<organism evidence="7 8">
    <name type="scientific">Deinococcus cellulosilyticus (strain DSM 18568 / NBRC 106333 / KACC 11606 / 5516J-15)</name>
    <dbReference type="NCBI Taxonomy" id="1223518"/>
    <lineage>
        <taxon>Bacteria</taxon>
        <taxon>Thermotogati</taxon>
        <taxon>Deinococcota</taxon>
        <taxon>Deinococci</taxon>
        <taxon>Deinococcales</taxon>
        <taxon>Deinococcaceae</taxon>
        <taxon>Deinococcus</taxon>
    </lineage>
</organism>
<evidence type="ECO:0000313" key="7">
    <source>
        <dbReference type="EMBL" id="GEM44483.1"/>
    </source>
</evidence>
<evidence type="ECO:0000256" key="2">
    <source>
        <dbReference type="ARBA" id="ARBA00022475"/>
    </source>
</evidence>
<comment type="caution">
    <text evidence="7">The sequence shown here is derived from an EMBL/GenBank/DDBJ whole genome shotgun (WGS) entry which is preliminary data.</text>
</comment>
<dbReference type="AlphaFoldDB" id="A0A511MV72"/>
<comment type="subcellular location">
    <subcellularLocation>
        <location evidence="1">Cell membrane</location>
        <topology evidence="1">Multi-pass membrane protein</topology>
    </subcellularLocation>
</comment>
<evidence type="ECO:0000256" key="5">
    <source>
        <dbReference type="ARBA" id="ARBA00023136"/>
    </source>
</evidence>